<keyword evidence="5" id="KW-0863">Zinc-finger</keyword>
<proteinExistence type="predicted"/>
<comment type="pathway">
    <text evidence="1">Protein modification; protein ubiquitination.</text>
</comment>
<protein>
    <recommendedName>
        <fullName evidence="9">RING-type domain-containing protein</fullName>
    </recommendedName>
</protein>
<dbReference type="InterPro" id="IPR047546">
    <property type="entry name" value="Rcat_RBR_RNF216"/>
</dbReference>
<name>A0A7C8N4J6_9PEZI</name>
<evidence type="ECO:0000256" key="6">
    <source>
        <dbReference type="ARBA" id="ARBA00022786"/>
    </source>
</evidence>
<evidence type="ECO:0000256" key="7">
    <source>
        <dbReference type="ARBA" id="ARBA00022833"/>
    </source>
</evidence>
<dbReference type="CDD" id="cd20339">
    <property type="entry name" value="BRcat_RBR_RNF216"/>
    <property type="match status" value="1"/>
</dbReference>
<keyword evidence="3" id="KW-0479">Metal-binding</keyword>
<feature type="region of interest" description="Disordered" evidence="8">
    <location>
        <begin position="111"/>
        <end position="145"/>
    </location>
</feature>
<feature type="domain" description="RING-type" evidence="9">
    <location>
        <begin position="286"/>
        <end position="507"/>
    </location>
</feature>
<dbReference type="OrthoDB" id="10009520at2759"/>
<feature type="region of interest" description="Disordered" evidence="8">
    <location>
        <begin position="660"/>
        <end position="679"/>
    </location>
</feature>
<dbReference type="InterPro" id="IPR047544">
    <property type="entry name" value="RING-HC_RBR_RNF216"/>
</dbReference>
<dbReference type="InterPro" id="IPR051628">
    <property type="entry name" value="LUBAC_E3_Ligases"/>
</dbReference>
<dbReference type="GO" id="GO:0008270">
    <property type="term" value="F:zinc ion binding"/>
    <property type="evidence" value="ECO:0007669"/>
    <property type="project" value="UniProtKB-KW"/>
</dbReference>
<evidence type="ECO:0000256" key="2">
    <source>
        <dbReference type="ARBA" id="ARBA00022679"/>
    </source>
</evidence>
<dbReference type="Gene3D" id="1.20.120.1750">
    <property type="match status" value="1"/>
</dbReference>
<keyword evidence="6" id="KW-0833">Ubl conjugation pathway</keyword>
<dbReference type="GO" id="GO:0016740">
    <property type="term" value="F:transferase activity"/>
    <property type="evidence" value="ECO:0007669"/>
    <property type="project" value="UniProtKB-KW"/>
</dbReference>
<keyword evidence="7" id="KW-0862">Zinc</keyword>
<evidence type="ECO:0000256" key="8">
    <source>
        <dbReference type="SAM" id="MobiDB-lite"/>
    </source>
</evidence>
<dbReference type="AlphaFoldDB" id="A0A7C8N4J6"/>
<evidence type="ECO:0000313" key="10">
    <source>
        <dbReference type="EMBL" id="KAF2973054.1"/>
    </source>
</evidence>
<comment type="caution">
    <text evidence="10">The sequence shown here is derived from an EMBL/GenBank/DDBJ whole genome shotgun (WGS) entry which is preliminary data.</text>
</comment>
<dbReference type="InterPro" id="IPR013083">
    <property type="entry name" value="Znf_RING/FYVE/PHD"/>
</dbReference>
<accession>A0A7C8N4J6</accession>
<dbReference type="PANTHER" id="PTHR22770:SF47">
    <property type="entry name" value="E3 UBIQUITIN-PROTEIN LIGASE RNF216"/>
    <property type="match status" value="1"/>
</dbReference>
<evidence type="ECO:0000259" key="9">
    <source>
        <dbReference type="PROSITE" id="PS51873"/>
    </source>
</evidence>
<dbReference type="InterPro" id="IPR044066">
    <property type="entry name" value="TRIAD_supradom"/>
</dbReference>
<dbReference type="CDD" id="cd20353">
    <property type="entry name" value="Rcat_RBR_RNF216"/>
    <property type="match status" value="1"/>
</dbReference>
<dbReference type="InParanoid" id="A0A7C8N4J6"/>
<sequence length="780" mass="87642">MDWAIAWDENRASSPHGSGSLLGEELYPSVKDDKQPEVIVLDGSSPAQMQAEYDEVSCKNDILLVFPDICQNYLTQLVLLHNFKSAEAISAILDGQEKGENYPTQATLELRSRKRKRVDGSDGSTNDLDHDSDEEGEECDPKSVRSVKLQIDTPEYAANTASPEYAALARILISQDFPRVPQITIRNLLLENKKSVFETYTAMDEKLRNWDDANIPWKEKKTLTKTKHEFTPERLSTLDTSTYKPQEQAAFAEFIAARELRAMKNAKIAAGLEEQTNFVQAQIEGQTAECGICYEECALNRMVRCEGETMHWFCRNCLRSQAESQIGLAKYELTCMSLDGCLAGFSRSQRALFLDKKLTVALDRIEQEAVLRMAGIENLETCPFCPYAAEYPPVEVDKEFRCDNPHCQQVSCRLCRKETHIPKTCAEAVADRGLDARHILEEAMSEALIRRCNQCQNPFVKQDGCNKIRCTKCGTLQCDVCRKTINDYSHFDDTRRGGRTGQCPLFDQSQDRYEQEVSSAEAEIRKKVVEENPDVDEAALLILTSKKIQQEDKIKAGIHRLRQRAVPPLPRHLRQVLADRPRLRFGAQPALVQPHELQIQQHPINGAMNNNPNLLPLAPVVGGVVQPNQVSRPTAKLDLVKAAEDMVQKAMKHIERPAPVRINDVDPPGAMPMQAPRPRGIDSLMTKVENLKRRSAEVRRPNHMVPLNPRLGIPLPGSPMAQIPMNPFNSPMNFPFHPSPGAPRPLNGVAPLVNQGLVAEHHLGQPPQDLEFNEFVIEPY</sequence>
<dbReference type="SUPFAM" id="SSF57850">
    <property type="entry name" value="RING/U-box"/>
    <property type="match status" value="3"/>
</dbReference>
<dbReference type="EMBL" id="WUBL01000003">
    <property type="protein sequence ID" value="KAF2973054.1"/>
    <property type="molecule type" value="Genomic_DNA"/>
</dbReference>
<reference evidence="10 11" key="1">
    <citation type="submission" date="2019-12" db="EMBL/GenBank/DDBJ databases">
        <title>Draft genome sequence of the ascomycete Xylaria multiplex DSM 110363.</title>
        <authorList>
            <person name="Buettner E."/>
            <person name="Kellner H."/>
        </authorList>
    </citation>
    <scope>NUCLEOTIDE SEQUENCE [LARGE SCALE GENOMIC DNA]</scope>
    <source>
        <strain evidence="10 11">DSM 110363</strain>
    </source>
</reference>
<dbReference type="PROSITE" id="PS51873">
    <property type="entry name" value="TRIAD"/>
    <property type="match status" value="1"/>
</dbReference>
<evidence type="ECO:0000256" key="1">
    <source>
        <dbReference type="ARBA" id="ARBA00004906"/>
    </source>
</evidence>
<dbReference type="InterPro" id="IPR047545">
    <property type="entry name" value="BRcat_RBR_RNF216"/>
</dbReference>
<organism evidence="10 11">
    <name type="scientific">Xylaria multiplex</name>
    <dbReference type="NCBI Taxonomy" id="323545"/>
    <lineage>
        <taxon>Eukaryota</taxon>
        <taxon>Fungi</taxon>
        <taxon>Dikarya</taxon>
        <taxon>Ascomycota</taxon>
        <taxon>Pezizomycotina</taxon>
        <taxon>Sordariomycetes</taxon>
        <taxon>Xylariomycetidae</taxon>
        <taxon>Xylariales</taxon>
        <taxon>Xylariaceae</taxon>
        <taxon>Xylaria</taxon>
    </lineage>
</organism>
<dbReference type="CDD" id="cd16630">
    <property type="entry name" value="RING-HC_RBR_RNF216"/>
    <property type="match status" value="1"/>
</dbReference>
<keyword evidence="11" id="KW-1185">Reference proteome</keyword>
<dbReference type="PANTHER" id="PTHR22770">
    <property type="entry name" value="UBIQUITIN CONJUGATING ENZYME 7 INTERACTING PROTEIN-RELATED"/>
    <property type="match status" value="1"/>
</dbReference>
<dbReference type="Gene3D" id="3.30.40.10">
    <property type="entry name" value="Zinc/RING finger domain, C3HC4 (zinc finger)"/>
    <property type="match status" value="1"/>
</dbReference>
<dbReference type="Proteomes" id="UP000481858">
    <property type="component" value="Unassembled WGS sequence"/>
</dbReference>
<evidence type="ECO:0000256" key="5">
    <source>
        <dbReference type="ARBA" id="ARBA00022771"/>
    </source>
</evidence>
<evidence type="ECO:0000256" key="4">
    <source>
        <dbReference type="ARBA" id="ARBA00022737"/>
    </source>
</evidence>
<evidence type="ECO:0000256" key="3">
    <source>
        <dbReference type="ARBA" id="ARBA00022723"/>
    </source>
</evidence>
<keyword evidence="2" id="KW-0808">Transferase</keyword>
<dbReference type="Pfam" id="PF26200">
    <property type="entry name" value="Rcat_RNF216"/>
    <property type="match status" value="1"/>
</dbReference>
<gene>
    <name evidence="10" type="ORF">GQX73_g582</name>
</gene>
<evidence type="ECO:0000313" key="11">
    <source>
        <dbReference type="Proteomes" id="UP000481858"/>
    </source>
</evidence>
<keyword evidence="4" id="KW-0677">Repeat</keyword>